<dbReference type="EMBL" id="CP045350">
    <property type="protein sequence ID" value="QFT25932.1"/>
    <property type="molecule type" value="Genomic_DNA"/>
</dbReference>
<dbReference type="AlphaFoldDB" id="A0A5P9CK54"/>
<dbReference type="OrthoDB" id="7348755at2"/>
<dbReference type="CDD" id="cd02440">
    <property type="entry name" value="AdoMet_MTases"/>
    <property type="match status" value="1"/>
</dbReference>
<feature type="domain" description="Methyltransferase" evidence="1">
    <location>
        <begin position="42"/>
        <end position="136"/>
    </location>
</feature>
<gene>
    <name evidence="2" type="ORF">FIV01_05790</name>
</gene>
<evidence type="ECO:0000313" key="2">
    <source>
        <dbReference type="EMBL" id="QFT25932.1"/>
    </source>
</evidence>
<sequence length="203" mass="23000">MNSTLDFYHKHATRLAKQYDSLEFETVHRSWSTFWPKCGANVLDVGAGSGRDARWFAAQECSVVAVEPCKKFLQLAKKSSTQPICWVEDSLPHLQNVTTSSNHYDLILLSAVWMHLDHKQRTVAIKRLHELLASNGTLIVTLRDGEFKDGRETFGVSVNELSLLCSSAGFEIYHVATDDDSLNREDIRWQTVVIKKVGSLKEY</sequence>
<dbReference type="InterPro" id="IPR029063">
    <property type="entry name" value="SAM-dependent_MTases_sf"/>
</dbReference>
<reference evidence="2 3" key="1">
    <citation type="submission" date="2019-10" db="EMBL/GenBank/DDBJ databases">
        <title>Complete genome sequence of Vibrio sp. strain THAF100, isolated from non-filtered water from the water column of tank 6 of a marine aquarium containing stony-coral fragments. Water maintained at 26 degree C.</title>
        <authorList>
            <person name="Ruckert C."/>
            <person name="Franco A."/>
            <person name="Kalinowski J."/>
            <person name="Glaeser S."/>
        </authorList>
    </citation>
    <scope>NUCLEOTIDE SEQUENCE [LARGE SCALE GENOMIC DNA]</scope>
    <source>
        <strain evidence="2 3">THAF100</strain>
    </source>
</reference>
<protein>
    <recommendedName>
        <fullName evidence="1">Methyltransferase domain-containing protein</fullName>
    </recommendedName>
</protein>
<evidence type="ECO:0000313" key="3">
    <source>
        <dbReference type="Proteomes" id="UP000326936"/>
    </source>
</evidence>
<dbReference type="Gene3D" id="3.40.50.150">
    <property type="entry name" value="Vaccinia Virus protein VP39"/>
    <property type="match status" value="1"/>
</dbReference>
<organism evidence="2 3">
    <name type="scientific">Vibrio aquimaris</name>
    <dbReference type="NCBI Taxonomy" id="2587862"/>
    <lineage>
        <taxon>Bacteria</taxon>
        <taxon>Pseudomonadati</taxon>
        <taxon>Pseudomonadota</taxon>
        <taxon>Gammaproteobacteria</taxon>
        <taxon>Vibrionales</taxon>
        <taxon>Vibrionaceae</taxon>
        <taxon>Vibrio</taxon>
    </lineage>
</organism>
<dbReference type="Proteomes" id="UP000326936">
    <property type="component" value="Chromosome"/>
</dbReference>
<name>A0A5P9CK54_9VIBR</name>
<dbReference type="SUPFAM" id="SSF53335">
    <property type="entry name" value="S-adenosyl-L-methionine-dependent methyltransferases"/>
    <property type="match status" value="1"/>
</dbReference>
<dbReference type="RefSeq" id="WP_152430141.1">
    <property type="nucleotide sequence ID" value="NZ_CBCSDK010000002.1"/>
</dbReference>
<dbReference type="KEGG" id="vaq:FIV01_05790"/>
<dbReference type="Pfam" id="PF13649">
    <property type="entry name" value="Methyltransf_25"/>
    <property type="match status" value="1"/>
</dbReference>
<proteinExistence type="predicted"/>
<evidence type="ECO:0000259" key="1">
    <source>
        <dbReference type="Pfam" id="PF13649"/>
    </source>
</evidence>
<accession>A0A5P9CK54</accession>
<dbReference type="InterPro" id="IPR041698">
    <property type="entry name" value="Methyltransf_25"/>
</dbReference>
<keyword evidence="3" id="KW-1185">Reference proteome</keyword>